<dbReference type="PATRIC" id="fig|1173027.3.peg.611"/>
<dbReference type="PANTHER" id="PTHR43212">
    <property type="entry name" value="QUERCETIN 2,3-DIOXYGENASE"/>
    <property type="match status" value="1"/>
</dbReference>
<feature type="binding site" evidence="2">
    <location>
        <position position="103"/>
    </location>
    <ligand>
        <name>Fe cation</name>
        <dbReference type="ChEBI" id="CHEBI:24875"/>
    </ligand>
</feature>
<evidence type="ECO:0000259" key="5">
    <source>
        <dbReference type="Pfam" id="PF17954"/>
    </source>
</evidence>
<dbReference type="KEGG" id="mic:Mic7113_0557"/>
<protein>
    <submittedName>
        <fullName evidence="6">Pirin-related protein</fullName>
    </submittedName>
</protein>
<dbReference type="AlphaFoldDB" id="K9W8B4"/>
<dbReference type="Pfam" id="PF17954">
    <property type="entry name" value="Pirin_C_2"/>
    <property type="match status" value="1"/>
</dbReference>
<dbReference type="OrthoDB" id="321327at2"/>
<accession>K9W8B4</accession>
<proteinExistence type="inferred from homology"/>
<dbReference type="HOGENOM" id="CLU_064194_2_2_3"/>
<evidence type="ECO:0000256" key="3">
    <source>
        <dbReference type="RuleBase" id="RU003457"/>
    </source>
</evidence>
<dbReference type="InterPro" id="IPR041602">
    <property type="entry name" value="Quercetinase_C"/>
</dbReference>
<dbReference type="InterPro" id="IPR014710">
    <property type="entry name" value="RmlC-like_jellyroll"/>
</dbReference>
<comment type="cofactor">
    <cofactor evidence="2">
        <name>Fe cation</name>
        <dbReference type="ChEBI" id="CHEBI:24875"/>
    </cofactor>
    <text evidence="2">Binds 1 Fe cation per subunit.</text>
</comment>
<sequence>MIILRKAEERGHANHGWLDTYHTFSFANYYDPKQMGFRALRVINEDYVSPTAGFGTHGHRDMEIITYVLEGALEHKDNIGNGSVIQPGEVQRMSAGTGILHSEFNHSETEAVHLLQIWLLPDKQGLSPSYEQRNFSPAKTPGTLHLVAAKDGREGAVTVHQDVDLYAAVLNAGDRISHSLKPQRHAWIQVARGAINLNGLSLDTSDGAAISNETEVVIEATQDAEFLLFDLA</sequence>
<feature type="domain" description="Quercetin 2,3-dioxygenase C-terminal cupin" evidence="5">
    <location>
        <begin position="146"/>
        <end position="231"/>
    </location>
</feature>
<dbReference type="InterPro" id="IPR012093">
    <property type="entry name" value="Pirin"/>
</dbReference>
<keyword evidence="2" id="KW-0479">Metal-binding</keyword>
<comment type="similarity">
    <text evidence="1 3">Belongs to the pirin family.</text>
</comment>
<evidence type="ECO:0000256" key="1">
    <source>
        <dbReference type="ARBA" id="ARBA00008416"/>
    </source>
</evidence>
<feature type="domain" description="Pirin N-terminal" evidence="4">
    <location>
        <begin position="8"/>
        <end position="119"/>
    </location>
</feature>
<feature type="binding site" evidence="2">
    <location>
        <position position="59"/>
    </location>
    <ligand>
        <name>Fe cation</name>
        <dbReference type="ChEBI" id="CHEBI:24875"/>
    </ligand>
</feature>
<evidence type="ECO:0000313" key="6">
    <source>
        <dbReference type="EMBL" id="AFZ16473.1"/>
    </source>
</evidence>
<gene>
    <name evidence="6" type="ORF">Mic7113_0557</name>
</gene>
<dbReference type="CDD" id="cd02910">
    <property type="entry name" value="cupin_Yhhw_N"/>
    <property type="match status" value="1"/>
</dbReference>
<dbReference type="STRING" id="1173027.Mic7113_0557"/>
<dbReference type="Pfam" id="PF02678">
    <property type="entry name" value="Pirin"/>
    <property type="match status" value="1"/>
</dbReference>
<evidence type="ECO:0000256" key="2">
    <source>
        <dbReference type="PIRSR" id="PIRSR006232-1"/>
    </source>
</evidence>
<name>K9W8B4_9CYAN</name>
<dbReference type="eggNOG" id="COG1741">
    <property type="taxonomic scope" value="Bacteria"/>
</dbReference>
<dbReference type="Gene3D" id="2.60.120.10">
    <property type="entry name" value="Jelly Rolls"/>
    <property type="match status" value="2"/>
</dbReference>
<evidence type="ECO:0000259" key="4">
    <source>
        <dbReference type="Pfam" id="PF02678"/>
    </source>
</evidence>
<feature type="binding site" evidence="2">
    <location>
        <position position="101"/>
    </location>
    <ligand>
        <name>Fe cation</name>
        <dbReference type="ChEBI" id="CHEBI:24875"/>
    </ligand>
</feature>
<dbReference type="InterPro" id="IPR003829">
    <property type="entry name" value="Pirin_N_dom"/>
</dbReference>
<evidence type="ECO:0000313" key="7">
    <source>
        <dbReference type="Proteomes" id="UP000010471"/>
    </source>
</evidence>
<dbReference type="EMBL" id="CP003630">
    <property type="protein sequence ID" value="AFZ16473.1"/>
    <property type="molecule type" value="Genomic_DNA"/>
</dbReference>
<keyword evidence="7" id="KW-1185">Reference proteome</keyword>
<dbReference type="Proteomes" id="UP000010471">
    <property type="component" value="Chromosome"/>
</dbReference>
<dbReference type="InterPro" id="IPR011051">
    <property type="entry name" value="RmlC_Cupin_sf"/>
</dbReference>
<dbReference type="SUPFAM" id="SSF51182">
    <property type="entry name" value="RmlC-like cupins"/>
    <property type="match status" value="1"/>
</dbReference>
<dbReference type="CDD" id="cd20311">
    <property type="entry name" value="cupin_Yhhw_C"/>
    <property type="match status" value="1"/>
</dbReference>
<dbReference type="GO" id="GO:0046872">
    <property type="term" value="F:metal ion binding"/>
    <property type="evidence" value="ECO:0007669"/>
    <property type="project" value="UniProtKB-KW"/>
</dbReference>
<dbReference type="PANTHER" id="PTHR43212:SF3">
    <property type="entry name" value="QUERCETIN 2,3-DIOXYGENASE"/>
    <property type="match status" value="1"/>
</dbReference>
<dbReference type="PIRSF" id="PIRSF006232">
    <property type="entry name" value="Pirin"/>
    <property type="match status" value="1"/>
</dbReference>
<dbReference type="RefSeq" id="WP_015180637.1">
    <property type="nucleotide sequence ID" value="NC_019738.1"/>
</dbReference>
<feature type="binding site" evidence="2">
    <location>
        <position position="57"/>
    </location>
    <ligand>
        <name>Fe cation</name>
        <dbReference type="ChEBI" id="CHEBI:24875"/>
    </ligand>
</feature>
<keyword evidence="2" id="KW-0408">Iron</keyword>
<organism evidence="6 7">
    <name type="scientific">Allocoleopsis franciscana PCC 7113</name>
    <dbReference type="NCBI Taxonomy" id="1173027"/>
    <lineage>
        <taxon>Bacteria</taxon>
        <taxon>Bacillati</taxon>
        <taxon>Cyanobacteriota</taxon>
        <taxon>Cyanophyceae</taxon>
        <taxon>Coleofasciculales</taxon>
        <taxon>Coleofasciculaceae</taxon>
        <taxon>Allocoleopsis</taxon>
        <taxon>Allocoleopsis franciscana</taxon>
    </lineage>
</organism>
<reference evidence="6 7" key="1">
    <citation type="submission" date="2012-06" db="EMBL/GenBank/DDBJ databases">
        <title>Finished chromosome of genome of Microcoleus sp. PCC 7113.</title>
        <authorList>
            <consortium name="US DOE Joint Genome Institute"/>
            <person name="Gugger M."/>
            <person name="Coursin T."/>
            <person name="Rippka R."/>
            <person name="Tandeau De Marsac N."/>
            <person name="Huntemann M."/>
            <person name="Wei C.-L."/>
            <person name="Han J."/>
            <person name="Detter J.C."/>
            <person name="Han C."/>
            <person name="Tapia R."/>
            <person name="Chen A."/>
            <person name="Kyrpides N."/>
            <person name="Mavromatis K."/>
            <person name="Markowitz V."/>
            <person name="Szeto E."/>
            <person name="Ivanova N."/>
            <person name="Pagani I."/>
            <person name="Pati A."/>
            <person name="Goodwin L."/>
            <person name="Nordberg H.P."/>
            <person name="Cantor M.N."/>
            <person name="Hua S.X."/>
            <person name="Woyke T."/>
            <person name="Kerfeld C.A."/>
        </authorList>
    </citation>
    <scope>NUCLEOTIDE SEQUENCE [LARGE SCALE GENOMIC DNA]</scope>
    <source>
        <strain evidence="6 7">PCC 7113</strain>
    </source>
</reference>